<feature type="region of interest" description="Disordered" evidence="1">
    <location>
        <begin position="1"/>
        <end position="30"/>
    </location>
</feature>
<evidence type="ECO:0000313" key="2">
    <source>
        <dbReference type="EMBL" id="JAE09241.1"/>
    </source>
</evidence>
<dbReference type="AlphaFoldDB" id="A0A0A9FGJ5"/>
<feature type="region of interest" description="Disordered" evidence="1">
    <location>
        <begin position="302"/>
        <end position="335"/>
    </location>
</feature>
<dbReference type="EMBL" id="GBRH01188655">
    <property type="protein sequence ID" value="JAE09241.1"/>
    <property type="molecule type" value="Transcribed_RNA"/>
</dbReference>
<organism evidence="2">
    <name type="scientific">Arundo donax</name>
    <name type="common">Giant reed</name>
    <name type="synonym">Donax arundinaceus</name>
    <dbReference type="NCBI Taxonomy" id="35708"/>
    <lineage>
        <taxon>Eukaryota</taxon>
        <taxon>Viridiplantae</taxon>
        <taxon>Streptophyta</taxon>
        <taxon>Embryophyta</taxon>
        <taxon>Tracheophyta</taxon>
        <taxon>Spermatophyta</taxon>
        <taxon>Magnoliopsida</taxon>
        <taxon>Liliopsida</taxon>
        <taxon>Poales</taxon>
        <taxon>Poaceae</taxon>
        <taxon>PACMAD clade</taxon>
        <taxon>Arundinoideae</taxon>
        <taxon>Arundineae</taxon>
        <taxon>Arundo</taxon>
    </lineage>
</organism>
<sequence>MSPSTGCRSDHTLDKMQTNDTSSVGSQAPKSKRIFSDCCNLFSQRTASHASSTKHLQGHDVVNQLVSVDAGRPGLGHALGRSALELPCPLTQSSATLAAHQRRNGRRHLAPLELAVERHADPPHVLDVPGVPHLVAEARAAQHRHSRAHALHRRVPPAVRPEPAHRRVRQDLLLWRPPHDRAPAACRGVEAVGEGGRLGRRRAAAADEARPEHPEEGVVAVGDAPGRLHEVGGGHAGEAAEADVEHGRRGLRVQPFQAAAVLLQKAARRCRRELVERADVEHWDAEVAPERRQLVGLERVEGVEDEPRGGRRRRQRPGNRLPHYGVPGAAGGQEVPDAVRRQLRHRRVQLRLLRRLVALVAEHGERHKAAEAGGAAGAQHQRRYAKPPRGVHQRQQVRVGDEARHVALPGQQGGEPVPERRRARAVQGEDVLDGGLHRVRGALREDPAGGDGDEVVVGVEGCVGPVEVGVEDGDGEATRVEEAGELEHGVDVSLVREREEQHAAAAVAGGRVCYGAHGYWTLMVLVE</sequence>
<reference evidence="2" key="2">
    <citation type="journal article" date="2015" name="Data Brief">
        <title>Shoot transcriptome of the giant reed, Arundo donax.</title>
        <authorList>
            <person name="Barrero R.A."/>
            <person name="Guerrero F.D."/>
            <person name="Moolhuijzen P."/>
            <person name="Goolsby J.A."/>
            <person name="Tidwell J."/>
            <person name="Bellgard S.E."/>
            <person name="Bellgard M.I."/>
        </authorList>
    </citation>
    <scope>NUCLEOTIDE SEQUENCE</scope>
    <source>
        <tissue evidence="2">Shoot tissue taken approximately 20 cm above the soil surface</tissue>
    </source>
</reference>
<proteinExistence type="predicted"/>
<evidence type="ECO:0000256" key="1">
    <source>
        <dbReference type="SAM" id="MobiDB-lite"/>
    </source>
</evidence>
<name>A0A0A9FGJ5_ARUDO</name>
<feature type="compositionally biased region" description="Polar residues" evidence="1">
    <location>
        <begin position="15"/>
        <end position="29"/>
    </location>
</feature>
<accession>A0A0A9FGJ5</accession>
<feature type="compositionally biased region" description="Basic residues" evidence="1">
    <location>
        <begin position="380"/>
        <end position="392"/>
    </location>
</feature>
<protein>
    <submittedName>
        <fullName evidence="2">Uncharacterized protein</fullName>
    </submittedName>
</protein>
<feature type="region of interest" description="Disordered" evidence="1">
    <location>
        <begin position="368"/>
        <end position="398"/>
    </location>
</feature>
<reference evidence="2" key="1">
    <citation type="submission" date="2014-09" db="EMBL/GenBank/DDBJ databases">
        <authorList>
            <person name="Magalhaes I.L.F."/>
            <person name="Oliveira U."/>
            <person name="Santos F.R."/>
            <person name="Vidigal T.H.D.A."/>
            <person name="Brescovit A.D."/>
            <person name="Santos A.J."/>
        </authorList>
    </citation>
    <scope>NUCLEOTIDE SEQUENCE</scope>
    <source>
        <tissue evidence="2">Shoot tissue taken approximately 20 cm above the soil surface</tissue>
    </source>
</reference>